<feature type="compositionally biased region" description="Polar residues" evidence="1">
    <location>
        <begin position="94"/>
        <end position="108"/>
    </location>
</feature>
<gene>
    <name evidence="2" type="ORF">UFOVP449_109</name>
</gene>
<evidence type="ECO:0000256" key="1">
    <source>
        <dbReference type="SAM" id="MobiDB-lite"/>
    </source>
</evidence>
<name>A0A6J5MH79_9CAUD</name>
<feature type="compositionally biased region" description="Acidic residues" evidence="1">
    <location>
        <begin position="152"/>
        <end position="189"/>
    </location>
</feature>
<accession>A0A6J5MH79</accession>
<feature type="compositionally biased region" description="Acidic residues" evidence="1">
    <location>
        <begin position="115"/>
        <end position="125"/>
    </location>
</feature>
<evidence type="ECO:0000313" key="2">
    <source>
        <dbReference type="EMBL" id="CAB4143049.1"/>
    </source>
</evidence>
<sequence length="402" mass="44396">MANSKLLKEAIADAKAVKETALANAKLALEEAFTPRLQSILTQKLRAEAEEAGDEGEMQNEELDSSEIGGSDVMGKTPGKQPKLDPHTDLSVGVTKSSKNSATAVSDYTKTKDINEEEEMGDEKDQEIAELRARLAELEGEDETPEEGMYGEGDDDMEDMEDDEDGDDYEITGDEEEETEEDDEDDMDLESIIRELESQMGDEEETDEEPTMESYSDGAEAGTDKGEDPKVVMTTEEEESDDVIDLEEILREMEADMKDDDPATAEKDGGLQAEELKKELNEAYSTIKSLQSTINEVNLLNAKLLFANKLFRAHNMTNEQKVKVIETLDRTKSVREVKLVYATLAENLKHVPASNKTAKKSISEGLASKVVKSTKPAVAQKQVIAESADFSDRFKKLAGIIK</sequence>
<reference evidence="2" key="1">
    <citation type="submission" date="2020-04" db="EMBL/GenBank/DDBJ databases">
        <authorList>
            <person name="Chiriac C."/>
            <person name="Salcher M."/>
            <person name="Ghai R."/>
            <person name="Kavagutti S V."/>
        </authorList>
    </citation>
    <scope>NUCLEOTIDE SEQUENCE</scope>
</reference>
<protein>
    <submittedName>
        <fullName evidence="2">Uncharacterized protein</fullName>
    </submittedName>
</protein>
<dbReference type="EMBL" id="LR796420">
    <property type="protein sequence ID" value="CAB4143049.1"/>
    <property type="molecule type" value="Genomic_DNA"/>
</dbReference>
<feature type="compositionally biased region" description="Basic and acidic residues" evidence="1">
    <location>
        <begin position="126"/>
        <end position="137"/>
    </location>
</feature>
<feature type="region of interest" description="Disordered" evidence="1">
    <location>
        <begin position="46"/>
        <end position="241"/>
    </location>
</feature>
<organism evidence="2">
    <name type="scientific">uncultured Caudovirales phage</name>
    <dbReference type="NCBI Taxonomy" id="2100421"/>
    <lineage>
        <taxon>Viruses</taxon>
        <taxon>Duplodnaviria</taxon>
        <taxon>Heunggongvirae</taxon>
        <taxon>Uroviricota</taxon>
        <taxon>Caudoviricetes</taxon>
        <taxon>Peduoviridae</taxon>
        <taxon>Maltschvirus</taxon>
        <taxon>Maltschvirus maltsch</taxon>
    </lineage>
</organism>
<feature type="compositionally biased region" description="Acidic residues" evidence="1">
    <location>
        <begin position="50"/>
        <end position="65"/>
    </location>
</feature>
<proteinExistence type="predicted"/>
<feature type="compositionally biased region" description="Acidic residues" evidence="1">
    <location>
        <begin position="200"/>
        <end position="211"/>
    </location>
</feature>